<dbReference type="EMBL" id="JACGWZ010000007">
    <property type="protein sequence ID" value="MBA8827322.1"/>
    <property type="molecule type" value="Genomic_DNA"/>
</dbReference>
<keyword evidence="2" id="KW-1185">Reference proteome</keyword>
<protein>
    <submittedName>
        <fullName evidence="1">Uncharacterized protein</fullName>
    </submittedName>
</protein>
<dbReference type="Proteomes" id="UP000569329">
    <property type="component" value="Unassembled WGS sequence"/>
</dbReference>
<reference evidence="1 2" key="1">
    <citation type="submission" date="2020-07" db="EMBL/GenBank/DDBJ databases">
        <title>Sequencing the genomes of 1000 actinobacteria strains.</title>
        <authorList>
            <person name="Klenk H.-P."/>
        </authorList>
    </citation>
    <scope>NUCLEOTIDE SEQUENCE [LARGE SCALE GENOMIC DNA]</scope>
    <source>
        <strain evidence="1 2">DSM 45975</strain>
    </source>
</reference>
<name>A0A839DZF3_9PSEU</name>
<evidence type="ECO:0000313" key="1">
    <source>
        <dbReference type="EMBL" id="MBA8827322.1"/>
    </source>
</evidence>
<accession>A0A839DZF3</accession>
<dbReference type="AlphaFoldDB" id="A0A839DZF3"/>
<comment type="caution">
    <text evidence="1">The sequence shown here is derived from an EMBL/GenBank/DDBJ whole genome shotgun (WGS) entry which is preliminary data.</text>
</comment>
<sequence>MIRTSPFLRHRLSACPRRRSPDVRLEPLPGLEWSLLMEEQPPGPDAMSPAALRRGWVHRAPQGQVLNLFRRLTASGGDLPVPWWLRALDLGRISSRAEAFEIEDALHGLLGARVGWSFVPWVGAGESVYWEYEPSDRAPMIMPTTVVLTHQHTGWISVVPAHSDTFTGDPTALGGVSELESSLTRIESW</sequence>
<proteinExistence type="predicted"/>
<gene>
    <name evidence="1" type="ORF">FHX42_004706</name>
</gene>
<evidence type="ECO:0000313" key="2">
    <source>
        <dbReference type="Proteomes" id="UP000569329"/>
    </source>
</evidence>
<dbReference type="RefSeq" id="WP_235987728.1">
    <property type="nucleotide sequence ID" value="NZ_JACGWZ010000007.1"/>
</dbReference>
<organism evidence="1 2">
    <name type="scientific">Halosaccharopolyspora lacisalsi</name>
    <dbReference type="NCBI Taxonomy" id="1000566"/>
    <lineage>
        <taxon>Bacteria</taxon>
        <taxon>Bacillati</taxon>
        <taxon>Actinomycetota</taxon>
        <taxon>Actinomycetes</taxon>
        <taxon>Pseudonocardiales</taxon>
        <taxon>Pseudonocardiaceae</taxon>
        <taxon>Halosaccharopolyspora</taxon>
    </lineage>
</organism>